<name>A0ABP9DPM1_9ACTN</name>
<comment type="caution">
    <text evidence="1">The sequence shown here is derived from an EMBL/GenBank/DDBJ whole genome shotgun (WGS) entry which is preliminary data.</text>
</comment>
<reference evidence="2" key="1">
    <citation type="journal article" date="2019" name="Int. J. Syst. Evol. Microbiol.">
        <title>The Global Catalogue of Microorganisms (GCM) 10K type strain sequencing project: providing services to taxonomists for standard genome sequencing and annotation.</title>
        <authorList>
            <consortium name="The Broad Institute Genomics Platform"/>
            <consortium name="The Broad Institute Genome Sequencing Center for Infectious Disease"/>
            <person name="Wu L."/>
            <person name="Ma J."/>
        </authorList>
    </citation>
    <scope>NUCLEOTIDE SEQUENCE [LARGE SCALE GENOMIC DNA]</scope>
    <source>
        <strain evidence="2">JCM 13006</strain>
    </source>
</reference>
<dbReference type="EMBL" id="BAABIS010000001">
    <property type="protein sequence ID" value="GAA4850692.1"/>
    <property type="molecule type" value="Genomic_DNA"/>
</dbReference>
<dbReference type="Proteomes" id="UP001501752">
    <property type="component" value="Unassembled WGS sequence"/>
</dbReference>
<evidence type="ECO:0000313" key="2">
    <source>
        <dbReference type="Proteomes" id="UP001501752"/>
    </source>
</evidence>
<keyword evidence="2" id="KW-1185">Reference proteome</keyword>
<accession>A0ABP9DPM1</accession>
<evidence type="ECO:0000313" key="1">
    <source>
        <dbReference type="EMBL" id="GAA4850692.1"/>
    </source>
</evidence>
<organism evidence="1 2">
    <name type="scientific">Kitasatospora terrestris</name>
    <dbReference type="NCBI Taxonomy" id="258051"/>
    <lineage>
        <taxon>Bacteria</taxon>
        <taxon>Bacillati</taxon>
        <taxon>Actinomycetota</taxon>
        <taxon>Actinomycetes</taxon>
        <taxon>Kitasatosporales</taxon>
        <taxon>Streptomycetaceae</taxon>
        <taxon>Kitasatospora</taxon>
    </lineage>
</organism>
<proteinExistence type="predicted"/>
<dbReference type="RefSeq" id="WP_345697299.1">
    <property type="nucleotide sequence ID" value="NZ_BAABIS010000001.1"/>
</dbReference>
<sequence length="214" mass="22864">MRIPRTLRRVLIAGAVASLLGGALWWCYAWYLPGLAGPATTAGVDSASRQARAAAQQRLDETVAALPGGARALGDAAADRCLRDGPFEGAGPGLLQCQWELSRYLVVDGAAARTISEGWSGAPAGVRGPEGRQDFDDPRSRERLVVTVIRSRAELDAVPDLEGHEGVQEYLRERRAFAGREAAEQALAEGRAVVRILLTRAYHREGGGEPVPVD</sequence>
<protein>
    <submittedName>
        <fullName evidence="1">Uncharacterized protein</fullName>
    </submittedName>
</protein>
<gene>
    <name evidence="1" type="ORF">GCM10023235_29610</name>
</gene>